<evidence type="ECO:0000256" key="7">
    <source>
        <dbReference type="ARBA" id="ARBA00023163"/>
    </source>
</evidence>
<protein>
    <submittedName>
        <fullName evidence="9">Histone-lysine N-methyltransferase 2C</fullName>
    </submittedName>
</protein>
<evidence type="ECO:0000256" key="3">
    <source>
        <dbReference type="ARBA" id="ARBA00022737"/>
    </source>
</evidence>
<feature type="non-terminal residue" evidence="9">
    <location>
        <position position="1"/>
    </location>
</feature>
<evidence type="ECO:0000256" key="8">
    <source>
        <dbReference type="ARBA" id="ARBA00023242"/>
    </source>
</evidence>
<keyword evidence="2" id="KW-0479">Metal-binding</keyword>
<dbReference type="Proteomes" id="UP001469553">
    <property type="component" value="Unassembled WGS sequence"/>
</dbReference>
<dbReference type="EMBL" id="JAHRIP010063103">
    <property type="protein sequence ID" value="MEQ2305449.1"/>
    <property type="molecule type" value="Genomic_DNA"/>
</dbReference>
<keyword evidence="6" id="KW-0805">Transcription regulation</keyword>
<keyword evidence="7" id="KW-0804">Transcription</keyword>
<keyword evidence="8" id="KW-0539">Nucleus</keyword>
<keyword evidence="10" id="KW-1185">Reference proteome</keyword>
<dbReference type="PANTHER" id="PTHR45888:SF6">
    <property type="entry name" value="HL01030P-RELATED"/>
    <property type="match status" value="1"/>
</dbReference>
<evidence type="ECO:0000313" key="9">
    <source>
        <dbReference type="EMBL" id="MEQ2305449.1"/>
    </source>
</evidence>
<dbReference type="PANTHER" id="PTHR45888">
    <property type="entry name" value="HL01030P-RELATED"/>
    <property type="match status" value="1"/>
</dbReference>
<dbReference type="InterPro" id="IPR036910">
    <property type="entry name" value="HMG_box_dom_sf"/>
</dbReference>
<reference evidence="9 10" key="1">
    <citation type="submission" date="2021-06" db="EMBL/GenBank/DDBJ databases">
        <authorList>
            <person name="Palmer J.M."/>
        </authorList>
    </citation>
    <scope>NUCLEOTIDE SEQUENCE [LARGE SCALE GENOMIC DNA]</scope>
    <source>
        <strain evidence="9 10">AS_MEX2019</strain>
        <tissue evidence="9">Muscle</tissue>
    </source>
</reference>
<keyword evidence="5" id="KW-0862">Zinc</keyword>
<gene>
    <name evidence="9" type="primary">KMT2C_2</name>
    <name evidence="9" type="ORF">AMECASPLE_037914</name>
</gene>
<organism evidence="9 10">
    <name type="scientific">Ameca splendens</name>
    <dbReference type="NCBI Taxonomy" id="208324"/>
    <lineage>
        <taxon>Eukaryota</taxon>
        <taxon>Metazoa</taxon>
        <taxon>Chordata</taxon>
        <taxon>Craniata</taxon>
        <taxon>Vertebrata</taxon>
        <taxon>Euteleostomi</taxon>
        <taxon>Actinopterygii</taxon>
        <taxon>Neopterygii</taxon>
        <taxon>Teleostei</taxon>
        <taxon>Neoteleostei</taxon>
        <taxon>Acanthomorphata</taxon>
        <taxon>Ovalentaria</taxon>
        <taxon>Atherinomorphae</taxon>
        <taxon>Cyprinodontiformes</taxon>
        <taxon>Goodeidae</taxon>
        <taxon>Ameca</taxon>
    </lineage>
</organism>
<evidence type="ECO:0000256" key="5">
    <source>
        <dbReference type="ARBA" id="ARBA00022833"/>
    </source>
</evidence>
<proteinExistence type="predicted"/>
<evidence type="ECO:0000256" key="1">
    <source>
        <dbReference type="ARBA" id="ARBA00004123"/>
    </source>
</evidence>
<accession>A0ABV0ZHV4</accession>
<dbReference type="Gene3D" id="1.10.30.10">
    <property type="entry name" value="High mobility group box domain"/>
    <property type="match status" value="1"/>
</dbReference>
<comment type="caution">
    <text evidence="9">The sequence shown here is derived from an EMBL/GenBank/DDBJ whole genome shotgun (WGS) entry which is preliminary data.</text>
</comment>
<name>A0ABV0ZHV4_9TELE</name>
<sequence length="136" mass="15887">LLLYEACFKTTFVCGCVFTSDWSSRVKQINKLWRKASSQDRAPFVQKARENRAAQRINKVQLSNDTLKRLQPSQQPPQPLGVFDHISTETEAGFKDPLRPRESEQEQEWKLRQVSSVFSRYVKQEMTQQLLWGVRA</sequence>
<comment type="subcellular location">
    <subcellularLocation>
        <location evidence="1">Nucleus</location>
    </subcellularLocation>
</comment>
<evidence type="ECO:0000256" key="4">
    <source>
        <dbReference type="ARBA" id="ARBA00022771"/>
    </source>
</evidence>
<keyword evidence="4" id="KW-0863">Zinc-finger</keyword>
<evidence type="ECO:0000256" key="2">
    <source>
        <dbReference type="ARBA" id="ARBA00022723"/>
    </source>
</evidence>
<keyword evidence="3" id="KW-0677">Repeat</keyword>
<evidence type="ECO:0000256" key="6">
    <source>
        <dbReference type="ARBA" id="ARBA00023015"/>
    </source>
</evidence>
<evidence type="ECO:0000313" key="10">
    <source>
        <dbReference type="Proteomes" id="UP001469553"/>
    </source>
</evidence>